<proteinExistence type="predicted"/>
<dbReference type="GO" id="GO:0006355">
    <property type="term" value="P:regulation of DNA-templated transcription"/>
    <property type="evidence" value="ECO:0007669"/>
    <property type="project" value="InterPro"/>
</dbReference>
<dbReference type="Gene3D" id="3.30.450.20">
    <property type="entry name" value="PAS domain"/>
    <property type="match status" value="1"/>
</dbReference>
<dbReference type="CDD" id="cd06170">
    <property type="entry name" value="LuxR_C_like"/>
    <property type="match status" value="1"/>
</dbReference>
<dbReference type="SUPFAM" id="SSF46894">
    <property type="entry name" value="C-terminal effector domain of the bipartite response regulators"/>
    <property type="match status" value="1"/>
</dbReference>
<evidence type="ECO:0000259" key="4">
    <source>
        <dbReference type="PROSITE" id="PS50043"/>
    </source>
</evidence>
<keyword evidence="3" id="KW-0804">Transcription</keyword>
<keyword evidence="1" id="KW-0805">Transcription regulation</keyword>
<comment type="caution">
    <text evidence="5">The sequence shown here is derived from an EMBL/GenBank/DDBJ whole genome shotgun (WGS) entry which is preliminary data.</text>
</comment>
<dbReference type="AlphaFoldDB" id="A0A2V4C7T3"/>
<dbReference type="PANTHER" id="PTHR44688">
    <property type="entry name" value="DNA-BINDING TRANSCRIPTIONAL ACTIVATOR DEVR_DOSR"/>
    <property type="match status" value="1"/>
</dbReference>
<dbReference type="OrthoDB" id="965844at2"/>
<evidence type="ECO:0000313" key="5">
    <source>
        <dbReference type="EMBL" id="PXY42264.1"/>
    </source>
</evidence>
<evidence type="ECO:0000256" key="1">
    <source>
        <dbReference type="ARBA" id="ARBA00023015"/>
    </source>
</evidence>
<dbReference type="PANTHER" id="PTHR44688:SF16">
    <property type="entry name" value="DNA-BINDING TRANSCRIPTIONAL ACTIVATOR DEVR_DOSR"/>
    <property type="match status" value="1"/>
</dbReference>
<dbReference type="PROSITE" id="PS50043">
    <property type="entry name" value="HTH_LUXR_2"/>
    <property type="match status" value="1"/>
</dbReference>
<dbReference type="PRINTS" id="PR00038">
    <property type="entry name" value="HTHLUXR"/>
</dbReference>
<feature type="domain" description="HTH luxR-type" evidence="4">
    <location>
        <begin position="189"/>
        <end position="254"/>
    </location>
</feature>
<protein>
    <submittedName>
        <fullName evidence="5">Helix-turn-helix transcriptional regulator</fullName>
    </submittedName>
</protein>
<gene>
    <name evidence="5" type="ORF">DMB65_03270</name>
</gene>
<dbReference type="InterPro" id="IPR016032">
    <property type="entry name" value="Sig_transdc_resp-reg_C-effctor"/>
</dbReference>
<sequence length="257" mass="29563">MTDHQDIQQIYFTLLQATTFDEKSLDYAIVDKHIHNAILLSKIGNSGVSIFDLNRKEHLFYSLNFAELLGYNLETIKTHGQDFLDDKIHPNDKLTLFKNGITALKLFNNFSTDEKKNYKLINEYRVLNIQNEYVRLIEQHQALELDPFGNVWLSISIVDFSPNQENFDGVKSQLLNFRTAKSIPLNDANAKPQIELTTREKEILQLVKQGLLSKEISEILSISIHTVNTHRQRFLAKLEANNSMEAVIFATKLGLLE</sequence>
<dbReference type="Proteomes" id="UP000247903">
    <property type="component" value="Unassembled WGS sequence"/>
</dbReference>
<dbReference type="Gene3D" id="1.10.10.10">
    <property type="entry name" value="Winged helix-like DNA-binding domain superfamily/Winged helix DNA-binding domain"/>
    <property type="match status" value="1"/>
</dbReference>
<dbReference type="Pfam" id="PF00196">
    <property type="entry name" value="GerE"/>
    <property type="match status" value="1"/>
</dbReference>
<dbReference type="EMBL" id="QJHK01000002">
    <property type="protein sequence ID" value="PXY42264.1"/>
    <property type="molecule type" value="Genomic_DNA"/>
</dbReference>
<keyword evidence="2" id="KW-0238">DNA-binding</keyword>
<accession>A0A2V4C7T3</accession>
<dbReference type="RefSeq" id="WP_110305236.1">
    <property type="nucleotide sequence ID" value="NZ_QJHK01000002.1"/>
</dbReference>
<dbReference type="InterPro" id="IPR036388">
    <property type="entry name" value="WH-like_DNA-bd_sf"/>
</dbReference>
<dbReference type="InterPro" id="IPR000792">
    <property type="entry name" value="Tscrpt_reg_LuxR_C"/>
</dbReference>
<evidence type="ECO:0000256" key="2">
    <source>
        <dbReference type="ARBA" id="ARBA00023125"/>
    </source>
</evidence>
<dbReference type="SMART" id="SM00421">
    <property type="entry name" value="HTH_LUXR"/>
    <property type="match status" value="1"/>
</dbReference>
<evidence type="ECO:0000313" key="6">
    <source>
        <dbReference type="Proteomes" id="UP000247903"/>
    </source>
</evidence>
<name>A0A2V4C7T3_9FLAO</name>
<keyword evidence="6" id="KW-1185">Reference proteome</keyword>
<reference evidence="5 6" key="1">
    <citation type="submission" date="2018-05" db="EMBL/GenBank/DDBJ databases">
        <title>Flavobacterium sp. strain IMCC34759, incomplete genome.</title>
        <authorList>
            <person name="Joung Y."/>
            <person name="Cho J."/>
        </authorList>
    </citation>
    <scope>NUCLEOTIDE SEQUENCE [LARGE SCALE GENOMIC DNA]</scope>
    <source>
        <strain evidence="5 6">IMCC34759</strain>
    </source>
</reference>
<evidence type="ECO:0000256" key="3">
    <source>
        <dbReference type="ARBA" id="ARBA00023163"/>
    </source>
</evidence>
<organism evidence="5 6">
    <name type="scientific">Flavobacterium cheongpyeongense</name>
    <dbReference type="NCBI Taxonomy" id="2212651"/>
    <lineage>
        <taxon>Bacteria</taxon>
        <taxon>Pseudomonadati</taxon>
        <taxon>Bacteroidota</taxon>
        <taxon>Flavobacteriia</taxon>
        <taxon>Flavobacteriales</taxon>
        <taxon>Flavobacteriaceae</taxon>
        <taxon>Flavobacterium</taxon>
    </lineage>
</organism>
<dbReference type="GO" id="GO:0003677">
    <property type="term" value="F:DNA binding"/>
    <property type="evidence" value="ECO:0007669"/>
    <property type="project" value="UniProtKB-KW"/>
</dbReference>